<feature type="binding site" evidence="7">
    <location>
        <position position="413"/>
    </location>
    <ligand>
        <name>ATP</name>
        <dbReference type="ChEBI" id="CHEBI:30616"/>
    </ligand>
</feature>
<dbReference type="EMBL" id="CAMPGE010004207">
    <property type="protein sequence ID" value="CAI2363055.1"/>
    <property type="molecule type" value="Genomic_DNA"/>
</dbReference>
<dbReference type="SUPFAM" id="SSF56112">
    <property type="entry name" value="Protein kinase-like (PK-like)"/>
    <property type="match status" value="1"/>
</dbReference>
<evidence type="ECO:0000313" key="12">
    <source>
        <dbReference type="EMBL" id="CAI2363055.1"/>
    </source>
</evidence>
<dbReference type="FunFam" id="3.30.200.20:FF:000003">
    <property type="entry name" value="Non-specific serine/threonine protein kinase"/>
    <property type="match status" value="1"/>
</dbReference>
<dbReference type="InterPro" id="IPR017441">
    <property type="entry name" value="Protein_kinase_ATP_BS"/>
</dbReference>
<keyword evidence="1" id="KW-0723">Serine/threonine-protein kinase</keyword>
<dbReference type="Pfam" id="PF00069">
    <property type="entry name" value="Pkinase"/>
    <property type="match status" value="1"/>
</dbReference>
<dbReference type="CDD" id="cd14003">
    <property type="entry name" value="STKc_AMPK-like"/>
    <property type="match status" value="1"/>
</dbReference>
<dbReference type="InterPro" id="IPR030616">
    <property type="entry name" value="Aur-like"/>
</dbReference>
<feature type="cross-link" description="Glycyl lysine isopeptide (Lys-Gly) (interchain with G-Cter in SUMO2)" evidence="8">
    <location>
        <position position="397"/>
    </location>
</feature>
<dbReference type="Gene3D" id="1.10.510.10">
    <property type="entry name" value="Transferase(Phosphotransferase) domain 1"/>
    <property type="match status" value="1"/>
</dbReference>
<name>A0AAD1U613_EUPCR</name>
<proteinExistence type="predicted"/>
<dbReference type="AlphaFoldDB" id="A0AAD1U613"/>
<feature type="binding site" evidence="7">
    <location>
        <begin position="399"/>
        <end position="400"/>
    </location>
    <ligand>
        <name>ATP</name>
        <dbReference type="ChEBI" id="CHEBI:30616"/>
    </ligand>
</feature>
<keyword evidence="2" id="KW-0808">Transferase</keyword>
<evidence type="ECO:0000256" key="1">
    <source>
        <dbReference type="ARBA" id="ARBA00022527"/>
    </source>
</evidence>
<keyword evidence="10" id="KW-0472">Membrane</keyword>
<dbReference type="FunFam" id="1.10.510.10:FF:000956">
    <property type="entry name" value="CAMK family protein kinase"/>
    <property type="match status" value="1"/>
</dbReference>
<evidence type="ECO:0000259" key="11">
    <source>
        <dbReference type="PROSITE" id="PS50011"/>
    </source>
</evidence>
<keyword evidence="3 7" id="KW-0547">Nucleotide-binding</keyword>
<dbReference type="PROSITE" id="PS50011">
    <property type="entry name" value="PROTEIN_KINASE_DOM"/>
    <property type="match status" value="1"/>
</dbReference>
<evidence type="ECO:0000256" key="4">
    <source>
        <dbReference type="ARBA" id="ARBA00022777"/>
    </source>
</evidence>
<dbReference type="InterPro" id="IPR011009">
    <property type="entry name" value="Kinase-like_dom_sf"/>
</dbReference>
<evidence type="ECO:0000256" key="8">
    <source>
        <dbReference type="PIRSR" id="PIRSR630616-3"/>
    </source>
</evidence>
<keyword evidence="10" id="KW-0812">Transmembrane</keyword>
<feature type="domain" description="Protein kinase" evidence="11">
    <location>
        <begin position="271"/>
        <end position="524"/>
    </location>
</feature>
<evidence type="ECO:0000256" key="2">
    <source>
        <dbReference type="ARBA" id="ARBA00022679"/>
    </source>
</evidence>
<evidence type="ECO:0000256" key="7">
    <source>
        <dbReference type="PIRSR" id="PIRSR630616-2"/>
    </source>
</evidence>
<keyword evidence="4" id="KW-0418">Kinase</keyword>
<dbReference type="PROSITE" id="PS00108">
    <property type="entry name" value="PROTEIN_KINASE_ST"/>
    <property type="match status" value="1"/>
</dbReference>
<keyword evidence="5 7" id="KW-0067">ATP-binding</keyword>
<accession>A0AAD1U613</accession>
<protein>
    <recommendedName>
        <fullName evidence="11">Protein kinase domain-containing protein</fullName>
    </recommendedName>
</protein>
<feature type="active site" description="Proton acceptor" evidence="6">
    <location>
        <position position="395"/>
    </location>
</feature>
<keyword evidence="13" id="KW-1185">Reference proteome</keyword>
<evidence type="ECO:0000313" key="13">
    <source>
        <dbReference type="Proteomes" id="UP001295684"/>
    </source>
</evidence>
<keyword evidence="10" id="KW-1133">Transmembrane helix</keyword>
<feature type="transmembrane region" description="Helical" evidence="10">
    <location>
        <begin position="453"/>
        <end position="470"/>
    </location>
</feature>
<dbReference type="InterPro" id="IPR000719">
    <property type="entry name" value="Prot_kinase_dom"/>
</dbReference>
<feature type="binding site" evidence="7 9">
    <location>
        <position position="300"/>
    </location>
    <ligand>
        <name>ATP</name>
        <dbReference type="ChEBI" id="CHEBI:30616"/>
    </ligand>
</feature>
<evidence type="ECO:0000256" key="5">
    <source>
        <dbReference type="ARBA" id="ARBA00022840"/>
    </source>
</evidence>
<dbReference type="SMART" id="SM00220">
    <property type="entry name" value="S_TKc"/>
    <property type="match status" value="1"/>
</dbReference>
<reference evidence="12" key="1">
    <citation type="submission" date="2023-07" db="EMBL/GenBank/DDBJ databases">
        <authorList>
            <consortium name="AG Swart"/>
            <person name="Singh M."/>
            <person name="Singh A."/>
            <person name="Seah K."/>
            <person name="Emmerich C."/>
        </authorList>
    </citation>
    <scope>NUCLEOTIDE SEQUENCE</scope>
    <source>
        <strain evidence="12">DP1</strain>
    </source>
</reference>
<dbReference type="PROSITE" id="PS00107">
    <property type="entry name" value="PROTEIN_KINASE_ATP"/>
    <property type="match status" value="1"/>
</dbReference>
<organism evidence="12 13">
    <name type="scientific">Euplotes crassus</name>
    <dbReference type="NCBI Taxonomy" id="5936"/>
    <lineage>
        <taxon>Eukaryota</taxon>
        <taxon>Sar</taxon>
        <taxon>Alveolata</taxon>
        <taxon>Ciliophora</taxon>
        <taxon>Intramacronucleata</taxon>
        <taxon>Spirotrichea</taxon>
        <taxon>Hypotrichia</taxon>
        <taxon>Euplotida</taxon>
        <taxon>Euplotidae</taxon>
        <taxon>Moneuplotes</taxon>
    </lineage>
</organism>
<sequence length="574" mass="67347">MEYFVCWPGWYWGCFGDDGSYFIDRRDILMEIESRNRLTHRNKSQENENSSCLYKEDGLLKVYNNQKILNDFDCSAKNQFNRHMKAKRLKDTLNQQCLSKKLVLNEKISLASGKHCSILHKNNSLVEPPIIQSIGSSMKIHHVQVAKSKARTSNQKEEHSLKDDILHKRKLELEAIKSFKRKMQEKRQRAIKELEEFFDRSGSDSSSSQDGSNEFLEIIQPKKKIEIFSKAGHLKHRYRELESLKITKQRSHEVRSRVTKKKRMKINYDDYEITHVIGKGATAVVKLATHNKKKTNIVFKIYEKSQLGNSQMKALRTEISIMKKLDHPNIIKLYDVIEDDAKIMLAMEYLSGGCLRNYLKKRAHKKVSEEETKIYFGQIIQAVKYLHSNNIYHRDLKLENILLDYKKDIKIIDFGYSIQCEPEDQLEVYCGTAPYMAPEMMMKQPYCGNHVDIWALGVIVYIMLAGNLPFNGKNEEELRKKICCGQYRNPTKISFDCKRFLSSILNLDPMKRPSANDLFYDPWNSSLFQRKPIQERMRKNKSFLKPIQMARMQNIKKGLALTQKKDLKRRLLQY</sequence>
<dbReference type="InterPro" id="IPR008271">
    <property type="entry name" value="Ser/Thr_kinase_AS"/>
</dbReference>
<evidence type="ECO:0000256" key="9">
    <source>
        <dbReference type="PROSITE-ProRule" id="PRU10141"/>
    </source>
</evidence>
<evidence type="ECO:0000256" key="10">
    <source>
        <dbReference type="SAM" id="Phobius"/>
    </source>
</evidence>
<dbReference type="GO" id="GO:0005524">
    <property type="term" value="F:ATP binding"/>
    <property type="evidence" value="ECO:0007669"/>
    <property type="project" value="UniProtKB-UniRule"/>
</dbReference>
<evidence type="ECO:0000256" key="3">
    <source>
        <dbReference type="ARBA" id="ARBA00022741"/>
    </source>
</evidence>
<comment type="caution">
    <text evidence="12">The sequence shown here is derived from an EMBL/GenBank/DDBJ whole genome shotgun (WGS) entry which is preliminary data.</text>
</comment>
<evidence type="ECO:0000256" key="6">
    <source>
        <dbReference type="PIRSR" id="PIRSR630616-1"/>
    </source>
</evidence>
<dbReference type="PANTHER" id="PTHR24350">
    <property type="entry name" value="SERINE/THREONINE-PROTEIN KINASE IAL-RELATED"/>
    <property type="match status" value="1"/>
</dbReference>
<dbReference type="Proteomes" id="UP001295684">
    <property type="component" value="Unassembled WGS sequence"/>
</dbReference>
<gene>
    <name evidence="12" type="ORF">ECRASSUSDP1_LOCUS4385</name>
</gene>
<dbReference type="GO" id="GO:0004674">
    <property type="term" value="F:protein serine/threonine kinase activity"/>
    <property type="evidence" value="ECO:0007669"/>
    <property type="project" value="UniProtKB-KW"/>
</dbReference>